<organism evidence="1 2">
    <name type="scientific">Eumeta variegata</name>
    <name type="common">Bagworm moth</name>
    <name type="synonym">Eumeta japonica</name>
    <dbReference type="NCBI Taxonomy" id="151549"/>
    <lineage>
        <taxon>Eukaryota</taxon>
        <taxon>Metazoa</taxon>
        <taxon>Ecdysozoa</taxon>
        <taxon>Arthropoda</taxon>
        <taxon>Hexapoda</taxon>
        <taxon>Insecta</taxon>
        <taxon>Pterygota</taxon>
        <taxon>Neoptera</taxon>
        <taxon>Endopterygota</taxon>
        <taxon>Lepidoptera</taxon>
        <taxon>Glossata</taxon>
        <taxon>Ditrysia</taxon>
        <taxon>Tineoidea</taxon>
        <taxon>Psychidae</taxon>
        <taxon>Oiketicinae</taxon>
        <taxon>Eumeta</taxon>
    </lineage>
</organism>
<protein>
    <submittedName>
        <fullName evidence="1">Uncharacterized protein</fullName>
    </submittedName>
</protein>
<gene>
    <name evidence="1" type="ORF">EVAR_22304_1</name>
</gene>
<evidence type="ECO:0000313" key="1">
    <source>
        <dbReference type="EMBL" id="GBP23444.1"/>
    </source>
</evidence>
<evidence type="ECO:0000313" key="2">
    <source>
        <dbReference type="Proteomes" id="UP000299102"/>
    </source>
</evidence>
<dbReference type="EMBL" id="BGZK01000150">
    <property type="protein sequence ID" value="GBP23444.1"/>
    <property type="molecule type" value="Genomic_DNA"/>
</dbReference>
<sequence>MQRYRTDSFRKCNSAKYTHRRPNALRTGTAFGCCRGTLKPEPRFLEASARLVRCAMGVEIELPENVGVKDVPTLVLRID</sequence>
<comment type="caution">
    <text evidence="1">The sequence shown here is derived from an EMBL/GenBank/DDBJ whole genome shotgun (WGS) entry which is preliminary data.</text>
</comment>
<reference evidence="1 2" key="1">
    <citation type="journal article" date="2019" name="Commun. Biol.">
        <title>The bagworm genome reveals a unique fibroin gene that provides high tensile strength.</title>
        <authorList>
            <person name="Kono N."/>
            <person name="Nakamura H."/>
            <person name="Ohtoshi R."/>
            <person name="Tomita M."/>
            <person name="Numata K."/>
            <person name="Arakawa K."/>
        </authorList>
    </citation>
    <scope>NUCLEOTIDE SEQUENCE [LARGE SCALE GENOMIC DNA]</scope>
</reference>
<dbReference type="AlphaFoldDB" id="A0A4C1UBX7"/>
<keyword evidence="2" id="KW-1185">Reference proteome</keyword>
<dbReference type="Proteomes" id="UP000299102">
    <property type="component" value="Unassembled WGS sequence"/>
</dbReference>
<name>A0A4C1UBX7_EUMVA</name>
<accession>A0A4C1UBX7</accession>
<proteinExistence type="predicted"/>